<keyword evidence="3" id="KW-1185">Reference proteome</keyword>
<evidence type="ECO:0000313" key="3">
    <source>
        <dbReference type="Proteomes" id="UP001298424"/>
    </source>
</evidence>
<gene>
    <name evidence="2" type="ORF">MB824_07705</name>
</gene>
<protein>
    <submittedName>
        <fullName evidence="2">DUF2726 domain-containing protein</fullName>
    </submittedName>
</protein>
<proteinExistence type="predicted"/>
<organism evidence="2 3">
    <name type="scientific">Kingella pumchi</name>
    <dbReference type="NCBI Taxonomy" id="2779506"/>
    <lineage>
        <taxon>Bacteria</taxon>
        <taxon>Pseudomonadati</taxon>
        <taxon>Pseudomonadota</taxon>
        <taxon>Betaproteobacteria</taxon>
        <taxon>Neisseriales</taxon>
        <taxon>Neisseriaceae</taxon>
        <taxon>Kingella</taxon>
    </lineage>
</organism>
<dbReference type="InterPro" id="IPR024402">
    <property type="entry name" value="DUF2726"/>
</dbReference>
<accession>A0ABS9NNK4</accession>
<dbReference type="Pfam" id="PF10881">
    <property type="entry name" value="DUF2726"/>
    <property type="match status" value="1"/>
</dbReference>
<sequence>MIFAYVIAAVCAALLWWFWRRRKRNPFEGNGKLPYSRRPLMTDSEMDAYALLLDALPDYMVFPQVQVSRVLEVPKNKETYYWFNFISRLSYDFVICRTDGTPLAAIEIDDASHELPERQEADHRKNRATAAAGVAILRWPVGRLPGSVHIRRQIRKIDRQAA</sequence>
<feature type="domain" description="DUF2726" evidence="1">
    <location>
        <begin position="38"/>
        <end position="156"/>
    </location>
</feature>
<dbReference type="Proteomes" id="UP001298424">
    <property type="component" value="Unassembled WGS sequence"/>
</dbReference>
<dbReference type="EMBL" id="JAKOOW010000026">
    <property type="protein sequence ID" value="MCG6504379.1"/>
    <property type="molecule type" value="Genomic_DNA"/>
</dbReference>
<comment type="caution">
    <text evidence="2">The sequence shown here is derived from an EMBL/GenBank/DDBJ whole genome shotgun (WGS) entry which is preliminary data.</text>
</comment>
<name>A0ABS9NNK4_9NEIS</name>
<reference evidence="2 3" key="1">
    <citation type="submission" date="2022-02" db="EMBL/GenBank/DDBJ databases">
        <title>Genome sequence data of Kingella unionensis sp. nov. strain CICC 24913 (CCUG 75125).</title>
        <authorList>
            <person name="Xiao M."/>
        </authorList>
    </citation>
    <scope>NUCLEOTIDE SEQUENCE [LARGE SCALE GENOMIC DNA]</scope>
    <source>
        <strain evidence="2 3">CICC 24913</strain>
    </source>
</reference>
<evidence type="ECO:0000313" key="2">
    <source>
        <dbReference type="EMBL" id="MCG6504379.1"/>
    </source>
</evidence>
<dbReference type="RefSeq" id="WP_238747801.1">
    <property type="nucleotide sequence ID" value="NZ_JAKOOW010000026.1"/>
</dbReference>
<evidence type="ECO:0000259" key="1">
    <source>
        <dbReference type="Pfam" id="PF10881"/>
    </source>
</evidence>